<dbReference type="SMART" id="SM00028">
    <property type="entry name" value="TPR"/>
    <property type="match status" value="2"/>
</dbReference>
<dbReference type="KEGG" id="csl:COCSUDRAFT_65205"/>
<dbReference type="Gene3D" id="1.25.40.10">
    <property type="entry name" value="Tetratricopeptide repeat domain"/>
    <property type="match status" value="2"/>
</dbReference>
<comment type="function">
    <text evidence="9">Component of the signal recognition particle (SRP) complex, a ribonucleoprotein complex that mediates the cotranslational targeting of secretory and membrane proteins to the endoplasmic reticulum (ER).</text>
</comment>
<feature type="region of interest" description="Disordered" evidence="11">
    <location>
        <begin position="542"/>
        <end position="665"/>
    </location>
</feature>
<evidence type="ECO:0000256" key="6">
    <source>
        <dbReference type="ARBA" id="ARBA00022824"/>
    </source>
</evidence>
<evidence type="ECO:0000259" key="12">
    <source>
        <dbReference type="Pfam" id="PF08492"/>
    </source>
</evidence>
<sequence length="665" mass="71926">MAEASIDSQLESLFTRLDVQLKKSQFKKALKLVDEILAISPGDKDAVQSKVVALIELSRFEEAVDAIDSSNAAGDFDFEKAYSLFRLGNFTDALAALQAGSTNQLVARLQLEAQLYYRMGRNGDAIRIYHQLFKDHKISSLELRTNVLAAYVSGGRAHEVPAVMEAMKISSKDSFEIAFNTACGLVAAGDFALAQKELEHASRLGRETLLDEELTEEQVEEELAPVTVQLAYTAAQLGRTAEALSTYEGIVKDGVEDDAVTAVASNNWVAERLASEGDAAPKKLAAELLKKFEGFFEKGRELRMKATLERRLSQAQKEVMYANYALLLMLAGRNDAARECTTFLQTWAPESEHVLLAVAAMLARDGKVEDATSLLASSSATACAVTRAQLAIGAGDTQQASQALQQVGDAAWLKRPAVVATQVDFLEATDDVDSARKLLQDAIAAQGASKAKPGKEGAGAEAYLFQSLAKLQLKAGEIAEAVKSYEQAVKLSGKSAPGVYKLMGQLARRSAAGTGVEVAQLESSLPPVDSLPAHKIDELEDAAAGSWAARRRAAEGTAQKAGEDDAQRQKKKRKRRVRLPKDFDTANPGPMPNPERWMPKWQRSDFKKKRTRRKDKEAVKGSQGAGKVDEALDRSNIMADADVAESSAAAPRGGGPQRNKKKGRR</sequence>
<dbReference type="eggNOG" id="KOG2376">
    <property type="taxonomic scope" value="Eukaryota"/>
</dbReference>
<dbReference type="GO" id="GO:0006614">
    <property type="term" value="P:SRP-dependent cotranslational protein targeting to membrane"/>
    <property type="evidence" value="ECO:0007669"/>
    <property type="project" value="UniProtKB-UniRule"/>
</dbReference>
<evidence type="ECO:0000256" key="8">
    <source>
        <dbReference type="ARBA" id="ARBA00023274"/>
    </source>
</evidence>
<evidence type="ECO:0000256" key="10">
    <source>
        <dbReference type="PROSITE-ProRule" id="PRU00339"/>
    </source>
</evidence>
<keyword evidence="10" id="KW-0802">TPR repeat</keyword>
<dbReference type="PIRSF" id="PIRSF038922">
    <property type="entry name" value="SRP72"/>
    <property type="match status" value="1"/>
</dbReference>
<feature type="domain" description="Signal recognition particle SRP72 subunit RNA-binding" evidence="12">
    <location>
        <begin position="556"/>
        <end position="608"/>
    </location>
</feature>
<dbReference type="InterPro" id="IPR026270">
    <property type="entry name" value="SRP72"/>
</dbReference>
<keyword evidence="14" id="KW-1185">Reference proteome</keyword>
<dbReference type="InterPro" id="IPR011990">
    <property type="entry name" value="TPR-like_helical_dom_sf"/>
</dbReference>
<evidence type="ECO:0000313" key="14">
    <source>
        <dbReference type="Proteomes" id="UP000007264"/>
    </source>
</evidence>
<dbReference type="Pfam" id="PF13181">
    <property type="entry name" value="TPR_8"/>
    <property type="match status" value="1"/>
</dbReference>
<dbReference type="InterPro" id="IPR019734">
    <property type="entry name" value="TPR_rpt"/>
</dbReference>
<name>I0Z3X8_COCSC</name>
<dbReference type="SUPFAM" id="SSF48452">
    <property type="entry name" value="TPR-like"/>
    <property type="match status" value="1"/>
</dbReference>
<evidence type="ECO:0000256" key="9">
    <source>
        <dbReference type="PIRNR" id="PIRNR038922"/>
    </source>
</evidence>
<keyword evidence="5 9" id="KW-0963">Cytoplasm</keyword>
<protein>
    <recommendedName>
        <fullName evidence="4 9">Signal recognition particle subunit SRP72</fullName>
    </recommendedName>
</protein>
<dbReference type="PANTHER" id="PTHR14094">
    <property type="entry name" value="SIGNAL RECOGNITION PARTICLE 72"/>
    <property type="match status" value="1"/>
</dbReference>
<evidence type="ECO:0000256" key="7">
    <source>
        <dbReference type="ARBA" id="ARBA00023135"/>
    </source>
</evidence>
<keyword evidence="6" id="KW-0256">Endoplasmic reticulum</keyword>
<gene>
    <name evidence="13" type="ORF">COCSUDRAFT_65205</name>
</gene>
<dbReference type="GO" id="GO:0043022">
    <property type="term" value="F:ribosome binding"/>
    <property type="evidence" value="ECO:0007669"/>
    <property type="project" value="TreeGrafter"/>
</dbReference>
<dbReference type="RefSeq" id="XP_005649891.1">
    <property type="nucleotide sequence ID" value="XM_005649834.1"/>
</dbReference>
<organism evidence="13 14">
    <name type="scientific">Coccomyxa subellipsoidea (strain C-169)</name>
    <name type="common">Green microalga</name>
    <dbReference type="NCBI Taxonomy" id="574566"/>
    <lineage>
        <taxon>Eukaryota</taxon>
        <taxon>Viridiplantae</taxon>
        <taxon>Chlorophyta</taxon>
        <taxon>core chlorophytes</taxon>
        <taxon>Trebouxiophyceae</taxon>
        <taxon>Trebouxiophyceae incertae sedis</taxon>
        <taxon>Coccomyxaceae</taxon>
        <taxon>Coccomyxa</taxon>
        <taxon>Coccomyxa subellipsoidea</taxon>
    </lineage>
</organism>
<dbReference type="GO" id="GO:0008312">
    <property type="term" value="F:7S RNA binding"/>
    <property type="evidence" value="ECO:0007669"/>
    <property type="project" value="InterPro"/>
</dbReference>
<dbReference type="InterPro" id="IPR013699">
    <property type="entry name" value="Signal_recog_part_SRP72_RNA-bd"/>
</dbReference>
<proteinExistence type="inferred from homology"/>
<dbReference type="Pfam" id="PF17004">
    <property type="entry name" value="SRP_TPR_like"/>
    <property type="match status" value="1"/>
</dbReference>
<evidence type="ECO:0000256" key="2">
    <source>
        <dbReference type="ARBA" id="ARBA00004496"/>
    </source>
</evidence>
<dbReference type="EMBL" id="AGSI01000004">
    <property type="protein sequence ID" value="EIE25347.1"/>
    <property type="molecule type" value="Genomic_DNA"/>
</dbReference>
<evidence type="ECO:0000256" key="5">
    <source>
        <dbReference type="ARBA" id="ARBA00022490"/>
    </source>
</evidence>
<keyword evidence="7 9" id="KW-0733">Signal recognition particle</keyword>
<evidence type="ECO:0000313" key="13">
    <source>
        <dbReference type="EMBL" id="EIE25347.1"/>
    </source>
</evidence>
<feature type="compositionally biased region" description="Basic residues" evidence="11">
    <location>
        <begin position="569"/>
        <end position="578"/>
    </location>
</feature>
<evidence type="ECO:0000256" key="11">
    <source>
        <dbReference type="SAM" id="MobiDB-lite"/>
    </source>
</evidence>
<feature type="compositionally biased region" description="Low complexity" evidence="11">
    <location>
        <begin position="639"/>
        <end position="650"/>
    </location>
</feature>
<dbReference type="AlphaFoldDB" id="I0Z3X8"/>
<reference evidence="13 14" key="1">
    <citation type="journal article" date="2012" name="Genome Biol.">
        <title>The genome of the polar eukaryotic microalga coccomyxa subellipsoidea reveals traits of cold adaptation.</title>
        <authorList>
            <person name="Blanc G."/>
            <person name="Agarkova I."/>
            <person name="Grimwood J."/>
            <person name="Kuo A."/>
            <person name="Brueggeman A."/>
            <person name="Dunigan D."/>
            <person name="Gurnon J."/>
            <person name="Ladunga I."/>
            <person name="Lindquist E."/>
            <person name="Lucas S."/>
            <person name="Pangilinan J."/>
            <person name="Proschold T."/>
            <person name="Salamov A."/>
            <person name="Schmutz J."/>
            <person name="Weeks D."/>
            <person name="Yamada T."/>
            <person name="Claverie J.M."/>
            <person name="Grigoriev I."/>
            <person name="Van Etten J."/>
            <person name="Lomsadze A."/>
            <person name="Borodovsky M."/>
        </authorList>
    </citation>
    <scope>NUCLEOTIDE SEQUENCE [LARGE SCALE GENOMIC DNA]</scope>
    <source>
        <strain evidence="13 14">C-169</strain>
    </source>
</reference>
<comment type="similarity">
    <text evidence="3 9">Belongs to the SRP72 family.</text>
</comment>
<dbReference type="PANTHER" id="PTHR14094:SF9">
    <property type="entry name" value="SIGNAL RECOGNITION PARTICLE SUBUNIT SRP72"/>
    <property type="match status" value="1"/>
</dbReference>
<dbReference type="Pfam" id="PF08492">
    <property type="entry name" value="SRP72"/>
    <property type="match status" value="1"/>
</dbReference>
<accession>I0Z3X8</accession>
<evidence type="ECO:0000256" key="3">
    <source>
        <dbReference type="ARBA" id="ARBA00007676"/>
    </source>
</evidence>
<dbReference type="GO" id="GO:0005783">
    <property type="term" value="C:endoplasmic reticulum"/>
    <property type="evidence" value="ECO:0007669"/>
    <property type="project" value="UniProtKB-SubCell"/>
</dbReference>
<evidence type="ECO:0000256" key="1">
    <source>
        <dbReference type="ARBA" id="ARBA00004240"/>
    </source>
</evidence>
<evidence type="ECO:0000256" key="4">
    <source>
        <dbReference type="ARBA" id="ARBA00018350"/>
    </source>
</evidence>
<comment type="caution">
    <text evidence="13">The sequence shown here is derived from an EMBL/GenBank/DDBJ whole genome shotgun (WGS) entry which is preliminary data.</text>
</comment>
<dbReference type="STRING" id="574566.I0Z3X8"/>
<feature type="repeat" description="TPR" evidence="10">
    <location>
        <begin position="462"/>
        <end position="495"/>
    </location>
</feature>
<dbReference type="InterPro" id="IPR031545">
    <property type="entry name" value="SRP72_TPR-like"/>
</dbReference>
<dbReference type="GO" id="GO:0005786">
    <property type="term" value="C:signal recognition particle, endoplasmic reticulum targeting"/>
    <property type="evidence" value="ECO:0007669"/>
    <property type="project" value="UniProtKB-UniRule"/>
</dbReference>
<dbReference type="PROSITE" id="PS50005">
    <property type="entry name" value="TPR"/>
    <property type="match status" value="1"/>
</dbReference>
<dbReference type="Proteomes" id="UP000007264">
    <property type="component" value="Unassembled WGS sequence"/>
</dbReference>
<dbReference type="GeneID" id="17043349"/>
<dbReference type="OrthoDB" id="5421607at2759"/>
<keyword evidence="8 9" id="KW-0687">Ribonucleoprotein</keyword>
<comment type="subcellular location">
    <subcellularLocation>
        <location evidence="2 9">Cytoplasm</location>
    </subcellularLocation>
    <subcellularLocation>
        <location evidence="1">Endoplasmic reticulum</location>
    </subcellularLocation>
</comment>